<dbReference type="AlphaFoldDB" id="A0A9D6Z6G6"/>
<dbReference type="SUPFAM" id="SSF53795">
    <property type="entry name" value="PEP carboxykinase-like"/>
    <property type="match status" value="1"/>
</dbReference>
<gene>
    <name evidence="1" type="primary">scmC</name>
    <name evidence="1" type="ORF">HY912_23680</name>
</gene>
<comment type="caution">
    <text evidence="1">The sequence shown here is derived from an EMBL/GenBank/DDBJ whole genome shotgun (WGS) entry which is preliminary data.</text>
</comment>
<protein>
    <submittedName>
        <fullName evidence="1">SynChlorMet cassette protein ScmC</fullName>
    </submittedName>
</protein>
<dbReference type="Gene3D" id="3.40.50.300">
    <property type="entry name" value="P-loop containing nucleotide triphosphate hydrolases"/>
    <property type="match status" value="1"/>
</dbReference>
<reference evidence="1" key="1">
    <citation type="submission" date="2020-07" db="EMBL/GenBank/DDBJ databases">
        <title>Huge and variable diversity of episymbiotic CPR bacteria and DPANN archaea in groundwater ecosystems.</title>
        <authorList>
            <person name="He C.Y."/>
            <person name="Keren R."/>
            <person name="Whittaker M."/>
            <person name="Farag I.F."/>
            <person name="Doudna J."/>
            <person name="Cate J.H.D."/>
            <person name="Banfield J.F."/>
        </authorList>
    </citation>
    <scope>NUCLEOTIDE SEQUENCE</scope>
    <source>
        <strain evidence="1">NC_groundwater_1664_Pr3_B-0.1um_52_9</strain>
    </source>
</reference>
<proteinExistence type="predicted"/>
<dbReference type="InterPro" id="IPR026343">
    <property type="entry name" value="SCM_chp_ScmC"/>
</dbReference>
<organism evidence="1 2">
    <name type="scientific">Desulfomonile tiedjei</name>
    <dbReference type="NCBI Taxonomy" id="2358"/>
    <lineage>
        <taxon>Bacteria</taxon>
        <taxon>Pseudomonadati</taxon>
        <taxon>Thermodesulfobacteriota</taxon>
        <taxon>Desulfomonilia</taxon>
        <taxon>Desulfomonilales</taxon>
        <taxon>Desulfomonilaceae</taxon>
        <taxon>Desulfomonile</taxon>
    </lineage>
</organism>
<evidence type="ECO:0000313" key="2">
    <source>
        <dbReference type="Proteomes" id="UP000807825"/>
    </source>
</evidence>
<dbReference type="Proteomes" id="UP000807825">
    <property type="component" value="Unassembled WGS sequence"/>
</dbReference>
<dbReference type="NCBIfam" id="TIGR04249">
    <property type="entry name" value="SCM_chp_ScmC"/>
    <property type="match status" value="1"/>
</dbReference>
<name>A0A9D6Z6G6_9BACT</name>
<accession>A0A9D6Z6G6</accession>
<dbReference type="EMBL" id="JACRDE010000617">
    <property type="protein sequence ID" value="MBI5252507.1"/>
    <property type="molecule type" value="Genomic_DNA"/>
</dbReference>
<dbReference type="InterPro" id="IPR027417">
    <property type="entry name" value="P-loop_NTPase"/>
</dbReference>
<evidence type="ECO:0000313" key="1">
    <source>
        <dbReference type="EMBL" id="MBI5252507.1"/>
    </source>
</evidence>
<sequence>MRSIRVLALLPLSRKIRIIRLFGNSQGIVQLSYYLTLAGTFTIRFSGTPETDEWLGKFAKIMRLESSAKEHLSDVRFFPTSIWTCWHKTLSICQGPQSVSLLPADSWQTKQFSFIRVWHHQGIDDICCEMETGDCGSDLSIIMMAEALHAVYLLLRDKGGFPVHAALVEREGMGVLLVGASGVGKSTCSQRLPNSWNVLGDDLVLAVPGSTNAYLGHPLPTWSQLLSQSSTRTWNVQSCVPIVAVMVLEQAEEDEIIPLGQSRAAMRIAHSASYVSLLGLVEPPETVASIRRSVFNNAARMAKSVPAFVLRCSLHGKFWRKMEEALKLPPTI</sequence>